<dbReference type="GO" id="GO:0006281">
    <property type="term" value="P:DNA repair"/>
    <property type="evidence" value="ECO:0007669"/>
    <property type="project" value="InterPro"/>
</dbReference>
<dbReference type="PROSITE" id="PS51569">
    <property type="entry name" value="DOT1"/>
    <property type="match status" value="1"/>
</dbReference>
<name>A0A194XQ77_MOLSC</name>
<evidence type="ECO:0000256" key="14">
    <source>
        <dbReference type="ARBA" id="ARBA00047770"/>
    </source>
</evidence>
<dbReference type="InterPro" id="IPR021162">
    <property type="entry name" value="Dot1"/>
</dbReference>
<comment type="similarity">
    <text evidence="15">Belongs to the class I-like SAM-binding methyltransferase superfamily. DOT1 family.</text>
</comment>
<accession>A0A194XQ77</accession>
<dbReference type="GO" id="GO:0000781">
    <property type="term" value="C:chromosome, telomeric region"/>
    <property type="evidence" value="ECO:0007669"/>
    <property type="project" value="GOC"/>
</dbReference>
<keyword evidence="8" id="KW-0677">Repeat</keyword>
<feature type="compositionally biased region" description="Basic residues" evidence="17">
    <location>
        <begin position="77"/>
        <end position="87"/>
    </location>
</feature>
<feature type="domain" description="DOT1" evidence="18">
    <location>
        <begin position="167"/>
        <end position="506"/>
    </location>
</feature>
<evidence type="ECO:0000256" key="13">
    <source>
        <dbReference type="ARBA" id="ARBA00029821"/>
    </source>
</evidence>
<evidence type="ECO:0000256" key="4">
    <source>
        <dbReference type="ARBA" id="ARBA00020987"/>
    </source>
</evidence>
<comment type="subcellular location">
    <subcellularLocation>
        <location evidence="2 15">Nucleus</location>
    </subcellularLocation>
</comment>
<dbReference type="GO" id="GO:0042393">
    <property type="term" value="F:histone binding"/>
    <property type="evidence" value="ECO:0007669"/>
    <property type="project" value="InterPro"/>
</dbReference>
<reference evidence="19 20" key="1">
    <citation type="submission" date="2015-10" db="EMBL/GenBank/DDBJ databases">
        <title>Full genome of DAOMC 229536 Phialocephala scopiformis, a fungal endophyte of spruce producing the potent anti-insectan compound rugulosin.</title>
        <authorList>
            <consortium name="DOE Joint Genome Institute"/>
            <person name="Walker A.K."/>
            <person name="Frasz S.L."/>
            <person name="Seifert K.A."/>
            <person name="Miller J.D."/>
            <person name="Mondo S.J."/>
            <person name="Labutti K."/>
            <person name="Lipzen A."/>
            <person name="Dockter R."/>
            <person name="Kennedy M."/>
            <person name="Grigoriev I.V."/>
            <person name="Spatafora J.W."/>
        </authorList>
    </citation>
    <scope>NUCLEOTIDE SEQUENCE [LARGE SCALE GENOMIC DNA]</scope>
    <source>
        <strain evidence="19 20">CBS 120377</strain>
    </source>
</reference>
<dbReference type="KEGG" id="psco:LY89DRAFT_638470"/>
<dbReference type="EC" id="2.1.1.360" evidence="3 15"/>
<dbReference type="SUPFAM" id="SSF53335">
    <property type="entry name" value="S-adenosyl-L-methionine-dependent methyltransferases"/>
    <property type="match status" value="1"/>
</dbReference>
<dbReference type="PANTHER" id="PTHR21451:SF0">
    <property type="entry name" value="HISTONE-LYSINE N-METHYLTRANSFERASE, H3 LYSINE-79 SPECIFIC"/>
    <property type="match status" value="1"/>
</dbReference>
<evidence type="ECO:0000256" key="5">
    <source>
        <dbReference type="ARBA" id="ARBA00022603"/>
    </source>
</evidence>
<dbReference type="OrthoDB" id="443402at2759"/>
<keyword evidence="7 15" id="KW-0949">S-adenosyl-L-methionine</keyword>
<dbReference type="Proteomes" id="UP000070700">
    <property type="component" value="Unassembled WGS sequence"/>
</dbReference>
<dbReference type="GO" id="GO:0031509">
    <property type="term" value="P:subtelomeric heterochromatin formation"/>
    <property type="evidence" value="ECO:0007669"/>
    <property type="project" value="InterPro"/>
</dbReference>
<dbReference type="InterPro" id="IPR025789">
    <property type="entry name" value="DOT1_dom"/>
</dbReference>
<comment type="function">
    <text evidence="1 15">Histone methyltransferase that specifically trimethylates histone H3 to form H3K79me3. This methylation is required for telomere silencing and for the pachytene checkpoint during the meiotic cell cycle by allowing the recruitment of RAD9 to double strand breaks. Nucleosomes are preferred as substrate compared to free histone.</text>
</comment>
<dbReference type="EMBL" id="KQ947407">
    <property type="protein sequence ID" value="KUJ22209.1"/>
    <property type="molecule type" value="Genomic_DNA"/>
</dbReference>
<evidence type="ECO:0000313" key="20">
    <source>
        <dbReference type="Proteomes" id="UP000070700"/>
    </source>
</evidence>
<dbReference type="GO" id="GO:0000077">
    <property type="term" value="P:DNA damage checkpoint signaling"/>
    <property type="evidence" value="ECO:0007669"/>
    <property type="project" value="InterPro"/>
</dbReference>
<evidence type="ECO:0000256" key="9">
    <source>
        <dbReference type="ARBA" id="ARBA00022853"/>
    </source>
</evidence>
<dbReference type="InterPro" id="IPR029063">
    <property type="entry name" value="SAM-dependent_MTases_sf"/>
</dbReference>
<feature type="binding site" evidence="16">
    <location>
        <begin position="336"/>
        <end position="345"/>
    </location>
    <ligand>
        <name>S-adenosyl-L-methionine</name>
        <dbReference type="ChEBI" id="CHEBI:59789"/>
    </ligand>
</feature>
<keyword evidence="11 15" id="KW-0804">Transcription</keyword>
<dbReference type="GO" id="GO:0005634">
    <property type="term" value="C:nucleus"/>
    <property type="evidence" value="ECO:0007669"/>
    <property type="project" value="UniProtKB-SubCell"/>
</dbReference>
<organism evidence="19 20">
    <name type="scientific">Mollisia scopiformis</name>
    <name type="common">Conifer needle endophyte fungus</name>
    <name type="synonym">Phialocephala scopiformis</name>
    <dbReference type="NCBI Taxonomy" id="149040"/>
    <lineage>
        <taxon>Eukaryota</taxon>
        <taxon>Fungi</taxon>
        <taxon>Dikarya</taxon>
        <taxon>Ascomycota</taxon>
        <taxon>Pezizomycotina</taxon>
        <taxon>Leotiomycetes</taxon>
        <taxon>Helotiales</taxon>
        <taxon>Mollisiaceae</taxon>
        <taxon>Mollisia</taxon>
    </lineage>
</organism>
<feature type="compositionally biased region" description="Acidic residues" evidence="17">
    <location>
        <begin position="99"/>
        <end position="108"/>
    </location>
</feature>
<dbReference type="Gene3D" id="3.40.50.150">
    <property type="entry name" value="Vaccinia Virus protein VP39"/>
    <property type="match status" value="1"/>
</dbReference>
<feature type="compositionally biased region" description="Polar residues" evidence="17">
    <location>
        <begin position="36"/>
        <end position="47"/>
    </location>
</feature>
<keyword evidence="6 15" id="KW-0808">Transferase</keyword>
<dbReference type="Pfam" id="PF08123">
    <property type="entry name" value="DOT1"/>
    <property type="match status" value="1"/>
</dbReference>
<feature type="compositionally biased region" description="Low complexity" evidence="17">
    <location>
        <begin position="55"/>
        <end position="67"/>
    </location>
</feature>
<evidence type="ECO:0000256" key="17">
    <source>
        <dbReference type="SAM" id="MobiDB-lite"/>
    </source>
</evidence>
<keyword evidence="9 15" id="KW-0156">Chromatin regulator</keyword>
<dbReference type="GeneID" id="28821305"/>
<evidence type="ECO:0000256" key="2">
    <source>
        <dbReference type="ARBA" id="ARBA00004123"/>
    </source>
</evidence>
<dbReference type="Gene3D" id="1.10.260.170">
    <property type="match status" value="1"/>
</dbReference>
<dbReference type="STRING" id="149040.A0A194XQ77"/>
<proteinExistence type="inferred from homology"/>
<evidence type="ECO:0000256" key="10">
    <source>
        <dbReference type="ARBA" id="ARBA00023015"/>
    </source>
</evidence>
<dbReference type="RefSeq" id="XP_018076564.1">
    <property type="nucleotide sequence ID" value="XM_018211579.1"/>
</dbReference>
<evidence type="ECO:0000256" key="8">
    <source>
        <dbReference type="ARBA" id="ARBA00022737"/>
    </source>
</evidence>
<keyword evidence="12 15" id="KW-0539">Nucleus</keyword>
<dbReference type="GO" id="GO:0032259">
    <property type="term" value="P:methylation"/>
    <property type="evidence" value="ECO:0007669"/>
    <property type="project" value="UniProtKB-KW"/>
</dbReference>
<feature type="binding site" evidence="16">
    <location>
        <begin position="398"/>
        <end position="399"/>
    </location>
    <ligand>
        <name>S-adenosyl-L-methionine</name>
        <dbReference type="ChEBI" id="CHEBI:59789"/>
    </ligand>
</feature>
<evidence type="ECO:0000256" key="15">
    <source>
        <dbReference type="PIRNR" id="PIRNR017570"/>
    </source>
</evidence>
<feature type="binding site" evidence="16">
    <location>
        <position position="362"/>
    </location>
    <ligand>
        <name>S-adenosyl-L-methionine</name>
        <dbReference type="ChEBI" id="CHEBI:59789"/>
    </ligand>
</feature>
<gene>
    <name evidence="19" type="ORF">LY89DRAFT_638470</name>
</gene>
<dbReference type="InParanoid" id="A0A194XQ77"/>
<evidence type="ECO:0000256" key="7">
    <source>
        <dbReference type="ARBA" id="ARBA00022691"/>
    </source>
</evidence>
<dbReference type="CDD" id="cd02440">
    <property type="entry name" value="AdoMet_MTases"/>
    <property type="match status" value="1"/>
</dbReference>
<sequence>MNLFGGKSNIKRVQAVVRTVRVADPKGPEPRPSAVRQHSQTTQTHRATASPAGESPSTPRSSPGTPSVDTADSSRLRAPKRRARRTSPAKQDRVNFGSDGDEDEEDTDDNHARKKQKLAGSIDSKRQLRQKQAFSEEDGGVFDMIHAANISFVGKRNKNSEPVTEHVTVKLQYPSSSQQESYNLVFGRDLIDPCKEILAIAKIVTEVYLTPDQAIAFDEPNSGILRQLVKARNILKKEPTNPDLLENFKSAVDTYNKSITNLIKEGAITKNLDNRHHLPLNMIRCMLRQVYDRAVSPRVDLLKQYENGTDNVYGELLPNFISEALSKTGLKSDQVFVDLGSGVGNVVLQAALEFGCESWGCEMMKNATDLADAQASEFNARCRLWGIQPGEVHLERGDFLESQAIHEAMKKADVILVNNQAFTPDLNQKLVQLFLDLKDGCKIVSLKSFVPDGYKITSRNLGNPVNLLSVQKGEYYSESVSWTDAGGTYFIATKDEKRLKKWADQH</sequence>
<evidence type="ECO:0000313" key="19">
    <source>
        <dbReference type="EMBL" id="KUJ22209.1"/>
    </source>
</evidence>
<feature type="region of interest" description="Disordered" evidence="17">
    <location>
        <begin position="19"/>
        <end position="134"/>
    </location>
</feature>
<keyword evidence="5 15" id="KW-0489">Methyltransferase</keyword>
<dbReference type="InterPro" id="IPR030445">
    <property type="entry name" value="H3-K79_meTrfase"/>
</dbReference>
<dbReference type="FunFam" id="3.40.50.150:FF:000033">
    <property type="entry name" value="Histone-lysine N-methyltransferase, H3 lysine-79 specific"/>
    <property type="match status" value="1"/>
</dbReference>
<evidence type="ECO:0000256" key="16">
    <source>
        <dbReference type="PIRSR" id="PIRSR017570-1"/>
    </source>
</evidence>
<dbReference type="PANTHER" id="PTHR21451">
    <property type="entry name" value="HISTONE H3 METHYLTRANSFERASE"/>
    <property type="match status" value="1"/>
</dbReference>
<dbReference type="GO" id="GO:0140956">
    <property type="term" value="F:histone H3K79 trimethyltransferase activity"/>
    <property type="evidence" value="ECO:0007669"/>
    <property type="project" value="UniProtKB-EC"/>
</dbReference>
<protein>
    <recommendedName>
        <fullName evidence="4 15">Histone-lysine N-methyltransferase, H3 lysine-79 specific</fullName>
        <ecNumber evidence="3 15">2.1.1.360</ecNumber>
    </recommendedName>
    <alternativeName>
        <fullName evidence="13 15">Histone H3-K79 methyltransferase</fullName>
    </alternativeName>
</protein>
<dbReference type="PIRSF" id="PIRSF017570">
    <property type="entry name" value="Histone_H3-K79_MeTrfase"/>
    <property type="match status" value="1"/>
</dbReference>
<dbReference type="AlphaFoldDB" id="A0A194XQ77"/>
<evidence type="ECO:0000256" key="3">
    <source>
        <dbReference type="ARBA" id="ARBA00012190"/>
    </source>
</evidence>
<evidence type="ECO:0000256" key="11">
    <source>
        <dbReference type="ARBA" id="ARBA00023163"/>
    </source>
</evidence>
<comment type="catalytic activity">
    <reaction evidence="14 15">
        <text>L-lysyl(79)-[histone H3] + 3 S-adenosyl-L-methionine = N(6),N(6),N(6)-trimethyl-L-lysyl(79)-[histone H3] + 3 S-adenosyl-L-homocysteine + 3 H(+)</text>
        <dbReference type="Rhea" id="RHEA:60328"/>
        <dbReference type="Rhea" id="RHEA-COMP:15549"/>
        <dbReference type="Rhea" id="RHEA-COMP:15552"/>
        <dbReference type="ChEBI" id="CHEBI:15378"/>
        <dbReference type="ChEBI" id="CHEBI:29969"/>
        <dbReference type="ChEBI" id="CHEBI:57856"/>
        <dbReference type="ChEBI" id="CHEBI:59789"/>
        <dbReference type="ChEBI" id="CHEBI:61961"/>
        <dbReference type="EC" id="2.1.1.360"/>
    </reaction>
</comment>
<evidence type="ECO:0000259" key="18">
    <source>
        <dbReference type="PROSITE" id="PS51569"/>
    </source>
</evidence>
<evidence type="ECO:0000256" key="1">
    <source>
        <dbReference type="ARBA" id="ARBA00003482"/>
    </source>
</evidence>
<evidence type="ECO:0000256" key="12">
    <source>
        <dbReference type="ARBA" id="ARBA00023242"/>
    </source>
</evidence>
<keyword evidence="20" id="KW-1185">Reference proteome</keyword>
<feature type="binding site" evidence="16">
    <location>
        <begin position="313"/>
        <end position="316"/>
    </location>
    <ligand>
        <name>S-adenosyl-L-methionine</name>
        <dbReference type="ChEBI" id="CHEBI:59789"/>
    </ligand>
</feature>
<evidence type="ECO:0000256" key="6">
    <source>
        <dbReference type="ARBA" id="ARBA00022679"/>
    </source>
</evidence>
<dbReference type="GO" id="GO:0000786">
    <property type="term" value="C:nucleosome"/>
    <property type="evidence" value="ECO:0007669"/>
    <property type="project" value="InterPro"/>
</dbReference>
<keyword evidence="10 15" id="KW-0805">Transcription regulation</keyword>